<feature type="chain" id="PRO_5046500066" description="SGNH hydrolase-type esterase domain-containing protein" evidence="1">
    <location>
        <begin position="29"/>
        <end position="353"/>
    </location>
</feature>
<comment type="caution">
    <text evidence="3">The sequence shown here is derived from an EMBL/GenBank/DDBJ whole genome shotgun (WGS) entry which is preliminary data.</text>
</comment>
<dbReference type="InterPro" id="IPR013830">
    <property type="entry name" value="SGNH_hydro"/>
</dbReference>
<protein>
    <recommendedName>
        <fullName evidence="2">SGNH hydrolase-type esterase domain-containing protein</fullName>
    </recommendedName>
</protein>
<evidence type="ECO:0000313" key="4">
    <source>
        <dbReference type="Proteomes" id="UP001500556"/>
    </source>
</evidence>
<dbReference type="SUPFAM" id="SSF52266">
    <property type="entry name" value="SGNH hydrolase"/>
    <property type="match status" value="1"/>
</dbReference>
<dbReference type="InterPro" id="IPR037460">
    <property type="entry name" value="SEST-like"/>
</dbReference>
<dbReference type="InterPro" id="IPR036514">
    <property type="entry name" value="SGNH_hydro_sf"/>
</dbReference>
<keyword evidence="4" id="KW-1185">Reference proteome</keyword>
<gene>
    <name evidence="3" type="ORF">GCM10025782_18820</name>
</gene>
<feature type="signal peptide" evidence="1">
    <location>
        <begin position="1"/>
        <end position="28"/>
    </location>
</feature>
<keyword evidence="1" id="KW-0732">Signal</keyword>
<sequence>MAMTRTFGAITALGAATVLTFSALPAHAAGSYVALGDSYSSGTGTRSYINDGTSCQRSVYAYPSLIAASKGLTLNFRACSGATVADVTNTQLSALSASTTQVSISVGGNDAGFADVLTECAQPGWASDCNGAIDDAQYIVNNVLPGRLSTLYASIRAKAPNAKVVVVGYPRIFMGEDCNAFTWFSPAEETRLNAMADLLNSKTSAQASARGFSFANPTNRFVGHAVCDSTEWLNGLSNPITESYHPNVAGHRDGYAPTVSTPLTGSAFKATASTLRLASQGADRLAAQQRRYAAADSAITPKEFRAPDLTSPRVKAAAARAGVDLSSRASIDAADRAWSARQAQHARQSATTR</sequence>
<dbReference type="Gene3D" id="3.40.50.1110">
    <property type="entry name" value="SGNH hydrolase"/>
    <property type="match status" value="1"/>
</dbReference>
<accession>A0ABP8Y6T1</accession>
<organism evidence="3 4">
    <name type="scientific">Pedococcus ginsenosidimutans</name>
    <dbReference type="NCBI Taxonomy" id="490570"/>
    <lineage>
        <taxon>Bacteria</taxon>
        <taxon>Bacillati</taxon>
        <taxon>Actinomycetota</taxon>
        <taxon>Actinomycetes</taxon>
        <taxon>Micrococcales</taxon>
        <taxon>Intrasporangiaceae</taxon>
        <taxon>Pedococcus</taxon>
    </lineage>
</organism>
<dbReference type="PANTHER" id="PTHR37981:SF1">
    <property type="entry name" value="SGNH HYDROLASE-TYPE ESTERASE DOMAIN-CONTAINING PROTEIN"/>
    <property type="match status" value="1"/>
</dbReference>
<dbReference type="Pfam" id="PF13472">
    <property type="entry name" value="Lipase_GDSL_2"/>
    <property type="match status" value="1"/>
</dbReference>
<evidence type="ECO:0000259" key="2">
    <source>
        <dbReference type="Pfam" id="PF13472"/>
    </source>
</evidence>
<name>A0ABP8Y6T1_9MICO</name>
<feature type="domain" description="SGNH hydrolase-type esterase" evidence="2">
    <location>
        <begin position="34"/>
        <end position="252"/>
    </location>
</feature>
<proteinExistence type="predicted"/>
<dbReference type="PANTHER" id="PTHR37981">
    <property type="entry name" value="LIPASE 2"/>
    <property type="match status" value="1"/>
</dbReference>
<dbReference type="CDD" id="cd01823">
    <property type="entry name" value="SEST_like"/>
    <property type="match status" value="1"/>
</dbReference>
<dbReference type="EMBL" id="BAABLO010000005">
    <property type="protein sequence ID" value="GAA4721372.1"/>
    <property type="molecule type" value="Genomic_DNA"/>
</dbReference>
<dbReference type="Proteomes" id="UP001500556">
    <property type="component" value="Unassembled WGS sequence"/>
</dbReference>
<reference evidence="4" key="1">
    <citation type="journal article" date="2019" name="Int. J. Syst. Evol. Microbiol.">
        <title>The Global Catalogue of Microorganisms (GCM) 10K type strain sequencing project: providing services to taxonomists for standard genome sequencing and annotation.</title>
        <authorList>
            <consortium name="The Broad Institute Genomics Platform"/>
            <consortium name="The Broad Institute Genome Sequencing Center for Infectious Disease"/>
            <person name="Wu L."/>
            <person name="Ma J."/>
        </authorList>
    </citation>
    <scope>NUCLEOTIDE SEQUENCE [LARGE SCALE GENOMIC DNA]</scope>
    <source>
        <strain evidence="4">JCM 18961</strain>
    </source>
</reference>
<evidence type="ECO:0000256" key="1">
    <source>
        <dbReference type="SAM" id="SignalP"/>
    </source>
</evidence>
<evidence type="ECO:0000313" key="3">
    <source>
        <dbReference type="EMBL" id="GAA4721372.1"/>
    </source>
</evidence>